<evidence type="ECO:0000256" key="3">
    <source>
        <dbReference type="ARBA" id="ARBA00022771"/>
    </source>
</evidence>
<feature type="compositionally biased region" description="Polar residues" evidence="10">
    <location>
        <begin position="249"/>
        <end position="266"/>
    </location>
</feature>
<protein>
    <submittedName>
        <fullName evidence="15">Nuclear receptor</fullName>
    </submittedName>
</protein>
<proteinExistence type="predicted"/>
<gene>
    <name evidence="13" type="ORF">HNAJ_LOCUS9045</name>
</gene>
<keyword evidence="14" id="KW-1185">Reference proteome</keyword>
<dbReference type="GO" id="GO:0043565">
    <property type="term" value="F:sequence-specific DNA binding"/>
    <property type="evidence" value="ECO:0007669"/>
    <property type="project" value="InterPro"/>
</dbReference>
<keyword evidence="3" id="KW-0863">Zinc-finger</keyword>
<evidence type="ECO:0000256" key="4">
    <source>
        <dbReference type="ARBA" id="ARBA00022833"/>
    </source>
</evidence>
<reference evidence="13 14" key="2">
    <citation type="submission" date="2018-11" db="EMBL/GenBank/DDBJ databases">
        <authorList>
            <consortium name="Pathogen Informatics"/>
        </authorList>
    </citation>
    <scope>NUCLEOTIDE SEQUENCE [LARGE SCALE GENOMIC DNA]</scope>
</reference>
<dbReference type="GO" id="GO:0005634">
    <property type="term" value="C:nucleus"/>
    <property type="evidence" value="ECO:0007669"/>
    <property type="project" value="UniProtKB-SubCell"/>
</dbReference>
<dbReference type="AlphaFoldDB" id="A0A0R3TNR8"/>
<accession>A0A0R3TNR8</accession>
<feature type="region of interest" description="Disordered" evidence="10">
    <location>
        <begin position="297"/>
        <end position="318"/>
    </location>
</feature>
<dbReference type="GO" id="GO:0003700">
    <property type="term" value="F:DNA-binding transcription factor activity"/>
    <property type="evidence" value="ECO:0007669"/>
    <property type="project" value="InterPro"/>
</dbReference>
<name>A0A0R3TNR8_RODNA</name>
<dbReference type="PRINTS" id="PR00047">
    <property type="entry name" value="STROIDFINGER"/>
</dbReference>
<feature type="domain" description="Nuclear receptor" evidence="11">
    <location>
        <begin position="30"/>
        <end position="109"/>
    </location>
</feature>
<dbReference type="EMBL" id="UZAE01012475">
    <property type="protein sequence ID" value="VDO05316.1"/>
    <property type="molecule type" value="Genomic_DNA"/>
</dbReference>
<dbReference type="InterPro" id="IPR013088">
    <property type="entry name" value="Znf_NHR/GATA"/>
</dbReference>
<keyword evidence="5" id="KW-0805">Transcription regulation</keyword>
<dbReference type="GO" id="GO:0008270">
    <property type="term" value="F:zinc ion binding"/>
    <property type="evidence" value="ECO:0007669"/>
    <property type="project" value="UniProtKB-KW"/>
</dbReference>
<dbReference type="Pfam" id="PF00105">
    <property type="entry name" value="zf-C4"/>
    <property type="match status" value="1"/>
</dbReference>
<evidence type="ECO:0000259" key="12">
    <source>
        <dbReference type="PROSITE" id="PS51843"/>
    </source>
</evidence>
<dbReference type="Proteomes" id="UP000278807">
    <property type="component" value="Unassembled WGS sequence"/>
</dbReference>
<evidence type="ECO:0000256" key="2">
    <source>
        <dbReference type="ARBA" id="ARBA00022723"/>
    </source>
</evidence>
<feature type="region of interest" description="Disordered" evidence="10">
    <location>
        <begin position="1"/>
        <end position="21"/>
    </location>
</feature>
<evidence type="ECO:0000256" key="9">
    <source>
        <dbReference type="ARBA" id="ARBA00023242"/>
    </source>
</evidence>
<evidence type="ECO:0000313" key="15">
    <source>
        <dbReference type="WBParaSite" id="HNAJ_0000904901-mRNA-1"/>
    </source>
</evidence>
<keyword evidence="9" id="KW-0539">Nucleus</keyword>
<dbReference type="SUPFAM" id="SSF48508">
    <property type="entry name" value="Nuclear receptor ligand-binding domain"/>
    <property type="match status" value="1"/>
</dbReference>
<dbReference type="PROSITE" id="PS51843">
    <property type="entry name" value="NR_LBD"/>
    <property type="match status" value="1"/>
</dbReference>
<dbReference type="Gene3D" id="3.30.50.10">
    <property type="entry name" value="Erythroid Transcription Factor GATA-1, subunit A"/>
    <property type="match status" value="1"/>
</dbReference>
<keyword evidence="4" id="KW-0862">Zinc</keyword>
<feature type="compositionally biased region" description="Polar residues" evidence="10">
    <location>
        <begin position="1"/>
        <end position="11"/>
    </location>
</feature>
<evidence type="ECO:0000256" key="5">
    <source>
        <dbReference type="ARBA" id="ARBA00023015"/>
    </source>
</evidence>
<evidence type="ECO:0000256" key="10">
    <source>
        <dbReference type="SAM" id="MobiDB-lite"/>
    </source>
</evidence>
<dbReference type="OrthoDB" id="5771769at2759"/>
<dbReference type="GO" id="GO:0006357">
    <property type="term" value="P:regulation of transcription by RNA polymerase II"/>
    <property type="evidence" value="ECO:0007669"/>
    <property type="project" value="UniProtKB-ARBA"/>
</dbReference>
<dbReference type="STRING" id="102285.A0A0R3TNR8"/>
<dbReference type="WBParaSite" id="HNAJ_0000904901-mRNA-1">
    <property type="protein sequence ID" value="HNAJ_0000904901-mRNA-1"/>
    <property type="gene ID" value="HNAJ_0000904901"/>
</dbReference>
<dbReference type="InterPro" id="IPR001628">
    <property type="entry name" value="Znf_hrmn_rcpt"/>
</dbReference>
<dbReference type="SMART" id="SM00399">
    <property type="entry name" value="ZnF_C4"/>
    <property type="match status" value="1"/>
</dbReference>
<dbReference type="PANTHER" id="PTHR24083">
    <property type="entry name" value="NUCLEAR HORMONE RECEPTOR"/>
    <property type="match status" value="1"/>
</dbReference>
<dbReference type="InterPro" id="IPR035500">
    <property type="entry name" value="NHR-like_dom_sf"/>
</dbReference>
<dbReference type="FunFam" id="3.30.50.10:FF:000019">
    <property type="entry name" value="Nuclear receptor subfamily 2 group E member"/>
    <property type="match status" value="1"/>
</dbReference>
<evidence type="ECO:0000313" key="13">
    <source>
        <dbReference type="EMBL" id="VDO05316.1"/>
    </source>
</evidence>
<keyword evidence="2" id="KW-0479">Metal-binding</keyword>
<dbReference type="GO" id="GO:0032502">
    <property type="term" value="P:developmental process"/>
    <property type="evidence" value="ECO:0007669"/>
    <property type="project" value="UniProtKB-ARBA"/>
</dbReference>
<feature type="compositionally biased region" description="Polar residues" evidence="10">
    <location>
        <begin position="305"/>
        <end position="314"/>
    </location>
</feature>
<dbReference type="Gene3D" id="1.10.565.10">
    <property type="entry name" value="Retinoid X Receptor"/>
    <property type="match status" value="1"/>
</dbReference>
<evidence type="ECO:0000256" key="1">
    <source>
        <dbReference type="ARBA" id="ARBA00004123"/>
    </source>
</evidence>
<feature type="compositionally biased region" description="Polar residues" evidence="10">
    <location>
        <begin position="227"/>
        <end position="241"/>
    </location>
</feature>
<organism evidence="15">
    <name type="scientific">Rodentolepis nana</name>
    <name type="common">Dwarf tapeworm</name>
    <name type="synonym">Hymenolepis nana</name>
    <dbReference type="NCBI Taxonomy" id="102285"/>
    <lineage>
        <taxon>Eukaryota</taxon>
        <taxon>Metazoa</taxon>
        <taxon>Spiralia</taxon>
        <taxon>Lophotrochozoa</taxon>
        <taxon>Platyhelminthes</taxon>
        <taxon>Cestoda</taxon>
        <taxon>Eucestoda</taxon>
        <taxon>Cyclophyllidea</taxon>
        <taxon>Hymenolepididae</taxon>
        <taxon>Rodentolepis</taxon>
    </lineage>
</organism>
<feature type="compositionally biased region" description="Low complexity" evidence="10">
    <location>
        <begin position="12"/>
        <end position="21"/>
    </location>
</feature>
<feature type="region of interest" description="Disordered" evidence="10">
    <location>
        <begin position="227"/>
        <end position="266"/>
    </location>
</feature>
<evidence type="ECO:0000313" key="14">
    <source>
        <dbReference type="Proteomes" id="UP000278807"/>
    </source>
</evidence>
<dbReference type="PROSITE" id="PS51030">
    <property type="entry name" value="NUCLEAR_REC_DBD_2"/>
    <property type="match status" value="1"/>
</dbReference>
<comment type="subcellular location">
    <subcellularLocation>
        <location evidence="1">Nucleus</location>
    </subcellularLocation>
</comment>
<dbReference type="SUPFAM" id="SSF57716">
    <property type="entry name" value="Glucocorticoid receptor-like (DNA-binding domain)"/>
    <property type="match status" value="1"/>
</dbReference>
<evidence type="ECO:0000259" key="11">
    <source>
        <dbReference type="PROSITE" id="PS51030"/>
    </source>
</evidence>
<reference evidence="15" key="1">
    <citation type="submission" date="2017-02" db="UniProtKB">
        <authorList>
            <consortium name="WormBaseParasite"/>
        </authorList>
    </citation>
    <scope>IDENTIFICATION</scope>
</reference>
<sequence length="550" mass="61787">MFADSNTPLGKSSSSDFQQPTSSMGRILYDIPCKVCKDHSSGKHYGIYACDGCAGFFKRSIRRNRQYTCKSKNGQDSSCRVDKPHRNQCRACRLKKCLEAGMNRDSVQHERGPRNSTLRRQVVMMLQDQLPSKQARESEPGIANRSRNFEAYSARSAIPMPFQSPQTSQIHPNAPFPSSNNNPFFPDWLFPRRFYNFGSSVPPLSAPGADTWELLLKASQPISLPILQQRQAPSYPKSSTQKMDDERSIVTTTSPESPKSQSTPTMSKAEAFGIDNLLNGSSQTKSQEIQKEIERIREEEETETVSAPQPSQPHMATKPTDETAVFVNRILLSIMTWISITRPDRKLLHEILQPVNGPPIFPAAFQLTPPEIASLLKSSWPRIFLLETVECFLQDDDIGKFSSFLATLSRFSTNSGSTKAVEMVESFVKVIIENRPSSSEINLLKTLSLFSFRENFGKQVSNDRLSSLRSMLHQSLPSYIQSCIPGTLERKNVFLQCFSVVESLPEVACYLIRGALQKIYGFSEDNLEQMIERMTFASLEAANHAATKLH</sequence>
<dbReference type="PROSITE" id="PS00031">
    <property type="entry name" value="NUCLEAR_REC_DBD_1"/>
    <property type="match status" value="1"/>
</dbReference>
<dbReference type="InterPro" id="IPR000536">
    <property type="entry name" value="Nucl_hrmn_rcpt_lig-bd"/>
</dbReference>
<keyword evidence="6" id="KW-0238">DNA-binding</keyword>
<evidence type="ECO:0000256" key="8">
    <source>
        <dbReference type="ARBA" id="ARBA00023170"/>
    </source>
</evidence>
<evidence type="ECO:0000256" key="6">
    <source>
        <dbReference type="ARBA" id="ARBA00023125"/>
    </source>
</evidence>
<keyword evidence="7" id="KW-0804">Transcription</keyword>
<evidence type="ECO:0000256" key="7">
    <source>
        <dbReference type="ARBA" id="ARBA00023163"/>
    </source>
</evidence>
<dbReference type="InterPro" id="IPR050274">
    <property type="entry name" value="Nuclear_hormone_rcpt_NR2"/>
</dbReference>
<keyword evidence="8" id="KW-0675">Receptor</keyword>
<feature type="domain" description="NR LBD" evidence="12">
    <location>
        <begin position="288"/>
        <end position="550"/>
    </location>
</feature>